<reference evidence="4" key="1">
    <citation type="journal article" date="2005" name="PLoS Biol.">
        <title>The genomes of Oryza sativa: a history of duplications.</title>
        <authorList>
            <person name="Yu J."/>
            <person name="Wang J."/>
            <person name="Lin W."/>
            <person name="Li S."/>
            <person name="Li H."/>
            <person name="Zhou J."/>
            <person name="Ni P."/>
            <person name="Dong W."/>
            <person name="Hu S."/>
            <person name="Zeng C."/>
            <person name="Zhang J."/>
            <person name="Zhang Y."/>
            <person name="Li R."/>
            <person name="Xu Z."/>
            <person name="Li S."/>
            <person name="Li X."/>
            <person name="Zheng H."/>
            <person name="Cong L."/>
            <person name="Lin L."/>
            <person name="Yin J."/>
            <person name="Geng J."/>
            <person name="Li G."/>
            <person name="Shi J."/>
            <person name="Liu J."/>
            <person name="Lv H."/>
            <person name="Li J."/>
            <person name="Wang J."/>
            <person name="Deng Y."/>
            <person name="Ran L."/>
            <person name="Shi X."/>
            <person name="Wang X."/>
            <person name="Wu Q."/>
            <person name="Li C."/>
            <person name="Ren X."/>
            <person name="Wang J."/>
            <person name="Wang X."/>
            <person name="Li D."/>
            <person name="Liu D."/>
            <person name="Zhang X."/>
            <person name="Ji Z."/>
            <person name="Zhao W."/>
            <person name="Sun Y."/>
            <person name="Zhang Z."/>
            <person name="Bao J."/>
            <person name="Han Y."/>
            <person name="Dong L."/>
            <person name="Ji J."/>
            <person name="Chen P."/>
            <person name="Wu S."/>
            <person name="Liu J."/>
            <person name="Xiao Y."/>
            <person name="Bu D."/>
            <person name="Tan J."/>
            <person name="Yang L."/>
            <person name="Ye C."/>
            <person name="Zhang J."/>
            <person name="Xu J."/>
            <person name="Zhou Y."/>
            <person name="Yu Y."/>
            <person name="Zhang B."/>
            <person name="Zhuang S."/>
            <person name="Wei H."/>
            <person name="Liu B."/>
            <person name="Lei M."/>
            <person name="Yu H."/>
            <person name="Li Y."/>
            <person name="Xu H."/>
            <person name="Wei S."/>
            <person name="He X."/>
            <person name="Fang L."/>
            <person name="Zhang Z."/>
            <person name="Zhang Y."/>
            <person name="Huang X."/>
            <person name="Su Z."/>
            <person name="Tong W."/>
            <person name="Li J."/>
            <person name="Tong Z."/>
            <person name="Li S."/>
            <person name="Ye J."/>
            <person name="Wang L."/>
            <person name="Fang L."/>
            <person name="Lei T."/>
            <person name="Chen C."/>
            <person name="Chen H."/>
            <person name="Xu Z."/>
            <person name="Li H."/>
            <person name="Huang H."/>
            <person name="Zhang F."/>
            <person name="Xu H."/>
            <person name="Li N."/>
            <person name="Zhao C."/>
            <person name="Li S."/>
            <person name="Dong L."/>
            <person name="Huang Y."/>
            <person name="Li L."/>
            <person name="Xi Y."/>
            <person name="Qi Q."/>
            <person name="Li W."/>
            <person name="Zhang B."/>
            <person name="Hu W."/>
            <person name="Zhang Y."/>
            <person name="Tian X."/>
            <person name="Jiao Y."/>
            <person name="Liang X."/>
            <person name="Jin J."/>
            <person name="Gao L."/>
            <person name="Zheng W."/>
            <person name="Hao B."/>
            <person name="Liu S."/>
            <person name="Wang W."/>
            <person name="Yuan L."/>
            <person name="Cao M."/>
            <person name="McDermott J."/>
            <person name="Samudrala R."/>
            <person name="Wang J."/>
            <person name="Wong G.K."/>
            <person name="Yang H."/>
        </authorList>
    </citation>
    <scope>NUCLEOTIDE SEQUENCE [LARGE SCALE GENOMIC DNA]</scope>
</reference>
<dbReference type="PANTHER" id="PTHR12210">
    <property type="entry name" value="DULLARD PROTEIN PHOSPHATASE"/>
    <property type="match status" value="1"/>
</dbReference>
<dbReference type="InterPro" id="IPR050365">
    <property type="entry name" value="TIM50"/>
</dbReference>
<gene>
    <name evidence="4" type="ORF">OsJ_17495</name>
</gene>
<evidence type="ECO:0000259" key="3">
    <source>
        <dbReference type="PROSITE" id="PS50969"/>
    </source>
</evidence>
<feature type="compositionally biased region" description="Low complexity" evidence="2">
    <location>
        <begin position="155"/>
        <end position="180"/>
    </location>
</feature>
<feature type="compositionally biased region" description="Pro residues" evidence="2">
    <location>
        <begin position="62"/>
        <end position="72"/>
    </location>
</feature>
<dbReference type="Pfam" id="PF03031">
    <property type="entry name" value="NIF"/>
    <property type="match status" value="1"/>
</dbReference>
<evidence type="ECO:0000256" key="2">
    <source>
        <dbReference type="SAM" id="MobiDB-lite"/>
    </source>
</evidence>
<name>B9FIT4_ORYSJ</name>
<dbReference type="GO" id="GO:0015031">
    <property type="term" value="P:protein transport"/>
    <property type="evidence" value="ECO:0007669"/>
    <property type="project" value="UniProtKB-KW"/>
</dbReference>
<dbReference type="InterPro" id="IPR023214">
    <property type="entry name" value="HAD_sf"/>
</dbReference>
<comment type="similarity">
    <text evidence="1">Belongs to the TIM50 family.</text>
</comment>
<protein>
    <recommendedName>
        <fullName evidence="1">Mitochondrial import inner membrane translocase subunit TIM50</fullName>
    </recommendedName>
</protein>
<proteinExistence type="inferred from homology"/>
<keyword evidence="1" id="KW-0809">Transit peptide</keyword>
<keyword evidence="1" id="KW-0496">Mitochondrion</keyword>
<dbReference type="InterPro" id="IPR004274">
    <property type="entry name" value="FCP1_dom"/>
</dbReference>
<dbReference type="Proteomes" id="UP000007752">
    <property type="component" value="Chromosome 5"/>
</dbReference>
<organism evidence="4">
    <name type="scientific">Oryza sativa subsp. japonica</name>
    <name type="common">Rice</name>
    <dbReference type="NCBI Taxonomy" id="39947"/>
    <lineage>
        <taxon>Eukaryota</taxon>
        <taxon>Viridiplantae</taxon>
        <taxon>Streptophyta</taxon>
        <taxon>Embryophyta</taxon>
        <taxon>Tracheophyta</taxon>
        <taxon>Spermatophyta</taxon>
        <taxon>Magnoliopsida</taxon>
        <taxon>Liliopsida</taxon>
        <taxon>Poales</taxon>
        <taxon>Poaceae</taxon>
        <taxon>BOP clade</taxon>
        <taxon>Oryzoideae</taxon>
        <taxon>Oryzeae</taxon>
        <taxon>Oryzinae</taxon>
        <taxon>Oryza</taxon>
        <taxon>Oryza sativa</taxon>
    </lineage>
</organism>
<feature type="compositionally biased region" description="Low complexity" evidence="2">
    <location>
        <begin position="116"/>
        <end position="127"/>
    </location>
</feature>
<dbReference type="CDD" id="cd07521">
    <property type="entry name" value="HAD_FCP1-like"/>
    <property type="match status" value="1"/>
</dbReference>
<dbReference type="Gene3D" id="3.40.50.1000">
    <property type="entry name" value="HAD superfamily/HAD-like"/>
    <property type="match status" value="1"/>
</dbReference>
<feature type="compositionally biased region" description="Basic residues" evidence="2">
    <location>
        <begin position="74"/>
        <end position="91"/>
    </location>
</feature>
<dbReference type="PROSITE" id="PS50969">
    <property type="entry name" value="FCP1"/>
    <property type="match status" value="1"/>
</dbReference>
<keyword evidence="1" id="KW-0653">Protein transport</keyword>
<keyword evidence="1" id="KW-0811">Translocation</keyword>
<reference evidence="4" key="2">
    <citation type="submission" date="2008-12" db="EMBL/GenBank/DDBJ databases">
        <title>Improved gene annotation of the rice (Oryza sativa) genomes.</title>
        <authorList>
            <person name="Wang J."/>
            <person name="Li R."/>
            <person name="Fan W."/>
            <person name="Huang Q."/>
            <person name="Zhang J."/>
            <person name="Zhou Y."/>
            <person name="Hu Y."/>
            <person name="Zi S."/>
            <person name="Li J."/>
            <person name="Ni P."/>
            <person name="Zheng H."/>
            <person name="Zhang Y."/>
            <person name="Zhao M."/>
            <person name="Hao Q."/>
            <person name="McDermott J."/>
            <person name="Samudrala R."/>
            <person name="Kristiansen K."/>
            <person name="Wong G.K.-S."/>
        </authorList>
    </citation>
    <scope>NUCLEOTIDE SEQUENCE</scope>
</reference>
<evidence type="ECO:0000313" key="4">
    <source>
        <dbReference type="EMBL" id="EEE62692.1"/>
    </source>
</evidence>
<evidence type="ECO:0000256" key="1">
    <source>
        <dbReference type="RuleBase" id="RU365079"/>
    </source>
</evidence>
<feature type="domain" description="FCP1 homology" evidence="3">
    <location>
        <begin position="135"/>
        <end position="288"/>
    </location>
</feature>
<comment type="function">
    <text evidence="1">Essential component of the TIM23 complex, a complex that mediates the translocation of transit peptide-containing proteins across the mitochondrial inner membrane.</text>
</comment>
<feature type="region of interest" description="Disordered" evidence="2">
    <location>
        <begin position="1"/>
        <end position="197"/>
    </location>
</feature>
<accession>B9FIT4</accession>
<comment type="subunit">
    <text evidence="1">Component of the TIM23 complex.</text>
</comment>
<dbReference type="AlphaFoldDB" id="B9FIT4"/>
<comment type="subcellular location">
    <subcellularLocation>
        <location evidence="1">Mitochondrion inner membrane</location>
        <topology evidence="1">Single-pass membrane protein</topology>
    </subcellularLocation>
</comment>
<dbReference type="GO" id="GO:0005744">
    <property type="term" value="C:TIM23 mitochondrial import inner membrane translocase complex"/>
    <property type="evidence" value="ECO:0007669"/>
    <property type="project" value="UniProtKB-UniRule"/>
</dbReference>
<sequence length="308" mass="32819">MVSRTPTKQPLFPLPRAASGSPTKPTPSPSPSPASARGRRVLRRGEPREDQVARRNVRHLPPRLPPPPPQALRPPRRPRLPHQAPRRRRRLPPPPLPAAVAVSSNAQAESGSGRLAAAPAPAPAGVAGEEDAVPGPRRDAHPLPDRPGGAGAAGTSPCAPSSRARRSPSTSSSAPGSTRSSPRRRPRSSSSSSPRGLPEYASLVLDRLDPRGALFAHRLYRGACRDAGDGRLVKDLAATGRDLRRAVIVDDNPNAYSLQPDNAVPVAPFIDDADDHELERVMGILSIAAEFDDVRDAIKRYKEIVEAS</sequence>
<dbReference type="EMBL" id="CM000142">
    <property type="protein sequence ID" value="EEE62692.1"/>
    <property type="molecule type" value="Genomic_DNA"/>
</dbReference>
<dbReference type="SUPFAM" id="SSF56784">
    <property type="entry name" value="HAD-like"/>
    <property type="match status" value="1"/>
</dbReference>
<keyword evidence="1" id="KW-0813">Transport</keyword>
<feature type="compositionally biased region" description="Basic and acidic residues" evidence="2">
    <location>
        <begin position="43"/>
        <end position="53"/>
    </location>
</feature>
<dbReference type="InterPro" id="IPR036412">
    <property type="entry name" value="HAD-like_sf"/>
</dbReference>
<dbReference type="SMART" id="SM00577">
    <property type="entry name" value="CPDc"/>
    <property type="match status" value="1"/>
</dbReference>